<evidence type="ECO:0000313" key="4">
    <source>
        <dbReference type="Proteomes" id="UP000023152"/>
    </source>
</evidence>
<evidence type="ECO:0000256" key="1">
    <source>
        <dbReference type="SAM" id="MobiDB-lite"/>
    </source>
</evidence>
<comment type="caution">
    <text evidence="3">The sequence shown here is derived from an EMBL/GenBank/DDBJ whole genome shotgun (WGS) entry which is preliminary data.</text>
</comment>
<proteinExistence type="predicted"/>
<name>X6M6G7_RETFI</name>
<feature type="non-terminal residue" evidence="3">
    <location>
        <position position="1"/>
    </location>
</feature>
<dbReference type="EMBL" id="ASPP01024396">
    <property type="protein sequence ID" value="ETO09057.1"/>
    <property type="molecule type" value="Genomic_DNA"/>
</dbReference>
<feature type="region of interest" description="Disordered" evidence="1">
    <location>
        <begin position="45"/>
        <end position="95"/>
    </location>
</feature>
<keyword evidence="2" id="KW-0812">Transmembrane</keyword>
<feature type="transmembrane region" description="Helical" evidence="2">
    <location>
        <begin position="186"/>
        <end position="204"/>
    </location>
</feature>
<keyword evidence="2" id="KW-1133">Transmembrane helix</keyword>
<gene>
    <name evidence="3" type="ORF">RFI_28324</name>
</gene>
<keyword evidence="2" id="KW-0472">Membrane</keyword>
<accession>X6M6G7</accession>
<evidence type="ECO:0000313" key="3">
    <source>
        <dbReference type="EMBL" id="ETO09057.1"/>
    </source>
</evidence>
<organism evidence="3 4">
    <name type="scientific">Reticulomyxa filosa</name>
    <dbReference type="NCBI Taxonomy" id="46433"/>
    <lineage>
        <taxon>Eukaryota</taxon>
        <taxon>Sar</taxon>
        <taxon>Rhizaria</taxon>
        <taxon>Retaria</taxon>
        <taxon>Foraminifera</taxon>
        <taxon>Monothalamids</taxon>
        <taxon>Reticulomyxidae</taxon>
        <taxon>Reticulomyxa</taxon>
    </lineage>
</organism>
<keyword evidence="4" id="KW-1185">Reference proteome</keyword>
<dbReference type="Proteomes" id="UP000023152">
    <property type="component" value="Unassembled WGS sequence"/>
</dbReference>
<sequence length="205" mass="24417">DREQTKTLFQTVIWANVSDIEYTFHSPIEAFQKCIEKFGDIVTKTSEDKKENEIAESEGEESVENYSDDEQEDYEEDEDDYEDEEEDEEEEEEEEEALVFVDLGEKEKENALPIKSIKIEIQRPSWWIEEPGEEMKTKYIKANMEKDKDVLRAVSEFKQTIGETGNYEIVDVFYIQNEALWKNHELLYSYVPLFFLFFFTALCWK</sequence>
<feature type="compositionally biased region" description="Acidic residues" evidence="1">
    <location>
        <begin position="54"/>
        <end position="95"/>
    </location>
</feature>
<reference evidence="3 4" key="1">
    <citation type="journal article" date="2013" name="Curr. Biol.">
        <title>The Genome of the Foraminiferan Reticulomyxa filosa.</title>
        <authorList>
            <person name="Glockner G."/>
            <person name="Hulsmann N."/>
            <person name="Schleicher M."/>
            <person name="Noegel A.A."/>
            <person name="Eichinger L."/>
            <person name="Gallinger C."/>
            <person name="Pawlowski J."/>
            <person name="Sierra R."/>
            <person name="Euteneuer U."/>
            <person name="Pillet L."/>
            <person name="Moustafa A."/>
            <person name="Platzer M."/>
            <person name="Groth M."/>
            <person name="Szafranski K."/>
            <person name="Schliwa M."/>
        </authorList>
    </citation>
    <scope>NUCLEOTIDE SEQUENCE [LARGE SCALE GENOMIC DNA]</scope>
</reference>
<evidence type="ECO:0000256" key="2">
    <source>
        <dbReference type="SAM" id="Phobius"/>
    </source>
</evidence>
<protein>
    <submittedName>
        <fullName evidence="3">Uncharacterized protein</fullName>
    </submittedName>
</protein>
<dbReference type="AlphaFoldDB" id="X6M6G7"/>